<dbReference type="Gene3D" id="3.40.50.10170">
    <property type="match status" value="1"/>
</dbReference>
<dbReference type="NCBIfam" id="TIGR00762">
    <property type="entry name" value="DegV"/>
    <property type="match status" value="1"/>
</dbReference>
<dbReference type="PANTHER" id="PTHR33434:SF2">
    <property type="entry name" value="FATTY ACID-BINDING PROTEIN TM_1468"/>
    <property type="match status" value="1"/>
</dbReference>
<dbReference type="Proteomes" id="UP000195437">
    <property type="component" value="Chromosome"/>
</dbReference>
<evidence type="ECO:0008006" key="4">
    <source>
        <dbReference type="Google" id="ProtNLM"/>
    </source>
</evidence>
<reference evidence="3" key="1">
    <citation type="submission" date="2017-05" db="EMBL/GenBank/DDBJ databases">
        <authorList>
            <person name="Sung H."/>
        </authorList>
    </citation>
    <scope>NUCLEOTIDE SEQUENCE [LARGE SCALE GENOMIC DNA]</scope>
    <source>
        <strain evidence="3">AR23208</strain>
    </source>
</reference>
<dbReference type="OrthoDB" id="9780660at2"/>
<dbReference type="GO" id="GO:0008289">
    <property type="term" value="F:lipid binding"/>
    <property type="evidence" value="ECO:0007669"/>
    <property type="project" value="UniProtKB-KW"/>
</dbReference>
<sequence>MSKIAIVTDSTAYLPTDTIHKYGITVVPLMVNFGQESHKEGVDITSDQFFARLAVEKNLPTTSQPSVGEMVQAYERLLESHDSVIGIFLSSKLSGTAHSAETASRMVEGDITVIDSKITAFGQARLVLTACEMIAAGNDKETIVAKLNEMVETIKAFFIVDSLEHLHRGGRVSGAAALIGSLLQVKPILHVEDGKLELLEKVRTRKKSLARIAELVKEKQIAGKHITMAIVYTDNPSDAAEVAEQFRQQFPEADISTAQIGPVIGTHVGPGLLGFIFDQQ</sequence>
<dbReference type="InterPro" id="IPR043168">
    <property type="entry name" value="DegV_C"/>
</dbReference>
<gene>
    <name evidence="2" type="ORF">CBW65_04670</name>
</gene>
<dbReference type="AlphaFoldDB" id="A0A1Y0IIV9"/>
<protein>
    <recommendedName>
        <fullName evidence="4">Fatty acid-binding protein DegV</fullName>
    </recommendedName>
</protein>
<dbReference type="InterPro" id="IPR003797">
    <property type="entry name" value="DegV"/>
</dbReference>
<organism evidence="2 3">
    <name type="scientific">Tumebacillus avium</name>
    <dbReference type="NCBI Taxonomy" id="1903704"/>
    <lineage>
        <taxon>Bacteria</taxon>
        <taxon>Bacillati</taxon>
        <taxon>Bacillota</taxon>
        <taxon>Bacilli</taxon>
        <taxon>Bacillales</taxon>
        <taxon>Alicyclobacillaceae</taxon>
        <taxon>Tumebacillus</taxon>
    </lineage>
</organism>
<accession>A0A1Y0IIV9</accession>
<proteinExistence type="predicted"/>
<dbReference type="PROSITE" id="PS51482">
    <property type="entry name" value="DEGV"/>
    <property type="match status" value="1"/>
</dbReference>
<evidence type="ECO:0000313" key="3">
    <source>
        <dbReference type="Proteomes" id="UP000195437"/>
    </source>
</evidence>
<dbReference type="EMBL" id="CP021434">
    <property type="protein sequence ID" value="ARU60441.1"/>
    <property type="molecule type" value="Genomic_DNA"/>
</dbReference>
<dbReference type="Gene3D" id="3.30.1180.10">
    <property type="match status" value="1"/>
</dbReference>
<dbReference type="Pfam" id="PF02645">
    <property type="entry name" value="DegV"/>
    <property type="match status" value="1"/>
</dbReference>
<dbReference type="RefSeq" id="WP_087455833.1">
    <property type="nucleotide sequence ID" value="NZ_CP021434.1"/>
</dbReference>
<evidence type="ECO:0000313" key="2">
    <source>
        <dbReference type="EMBL" id="ARU60441.1"/>
    </source>
</evidence>
<dbReference type="PANTHER" id="PTHR33434">
    <property type="entry name" value="DEGV DOMAIN-CONTAINING PROTEIN DR_1986-RELATED"/>
    <property type="match status" value="1"/>
</dbReference>
<name>A0A1Y0IIV9_9BACL</name>
<dbReference type="InterPro" id="IPR050270">
    <property type="entry name" value="DegV_domain_contain"/>
</dbReference>
<dbReference type="SUPFAM" id="SSF82549">
    <property type="entry name" value="DAK1/DegV-like"/>
    <property type="match status" value="1"/>
</dbReference>
<evidence type="ECO:0000256" key="1">
    <source>
        <dbReference type="ARBA" id="ARBA00023121"/>
    </source>
</evidence>
<dbReference type="KEGG" id="tum:CBW65_04670"/>
<keyword evidence="3" id="KW-1185">Reference proteome</keyword>
<keyword evidence="1" id="KW-0446">Lipid-binding</keyword>